<evidence type="ECO:0000313" key="1">
    <source>
        <dbReference type="EMBL" id="EPQ50232.1"/>
    </source>
</evidence>
<evidence type="ECO:0000313" key="2">
    <source>
        <dbReference type="Proteomes" id="UP000030669"/>
    </source>
</evidence>
<dbReference type="Proteomes" id="UP000030669">
    <property type="component" value="Unassembled WGS sequence"/>
</dbReference>
<dbReference type="GeneID" id="19302925"/>
<name>S7PS75_GLOTA</name>
<organism evidence="1 2">
    <name type="scientific">Gloeophyllum trabeum (strain ATCC 11539 / FP-39264 / Madison 617)</name>
    <name type="common">Brown rot fungus</name>
    <dbReference type="NCBI Taxonomy" id="670483"/>
    <lineage>
        <taxon>Eukaryota</taxon>
        <taxon>Fungi</taxon>
        <taxon>Dikarya</taxon>
        <taxon>Basidiomycota</taxon>
        <taxon>Agaricomycotina</taxon>
        <taxon>Agaricomycetes</taxon>
        <taxon>Gloeophyllales</taxon>
        <taxon>Gloeophyllaceae</taxon>
        <taxon>Gloeophyllum</taxon>
    </lineage>
</organism>
<dbReference type="KEGG" id="gtr:GLOTRDRAFT_134138"/>
<keyword evidence="2" id="KW-1185">Reference proteome</keyword>
<dbReference type="HOGENOM" id="CLU_2922814_0_0_1"/>
<sequence length="61" mass="6595">MSFFPLLIPTHLPAPTCSTRSSAVVRMAEPDSDAGEGVGAIRTHDHRAAISKTPKQHTWVL</sequence>
<dbReference type="EMBL" id="KB469322">
    <property type="protein sequence ID" value="EPQ50232.1"/>
    <property type="molecule type" value="Genomic_DNA"/>
</dbReference>
<proteinExistence type="predicted"/>
<accession>S7PS75</accession>
<protein>
    <submittedName>
        <fullName evidence="1">Uncharacterized protein</fullName>
    </submittedName>
</protein>
<reference evidence="1 2" key="1">
    <citation type="journal article" date="2012" name="Science">
        <title>The Paleozoic origin of enzymatic lignin decomposition reconstructed from 31 fungal genomes.</title>
        <authorList>
            <person name="Floudas D."/>
            <person name="Binder M."/>
            <person name="Riley R."/>
            <person name="Barry K."/>
            <person name="Blanchette R.A."/>
            <person name="Henrissat B."/>
            <person name="Martinez A.T."/>
            <person name="Otillar R."/>
            <person name="Spatafora J.W."/>
            <person name="Yadav J.S."/>
            <person name="Aerts A."/>
            <person name="Benoit I."/>
            <person name="Boyd A."/>
            <person name="Carlson A."/>
            <person name="Copeland A."/>
            <person name="Coutinho P.M."/>
            <person name="de Vries R.P."/>
            <person name="Ferreira P."/>
            <person name="Findley K."/>
            <person name="Foster B."/>
            <person name="Gaskell J."/>
            <person name="Glotzer D."/>
            <person name="Gorecki P."/>
            <person name="Heitman J."/>
            <person name="Hesse C."/>
            <person name="Hori C."/>
            <person name="Igarashi K."/>
            <person name="Jurgens J.A."/>
            <person name="Kallen N."/>
            <person name="Kersten P."/>
            <person name="Kohler A."/>
            <person name="Kuees U."/>
            <person name="Kumar T.K.A."/>
            <person name="Kuo A."/>
            <person name="LaButti K."/>
            <person name="Larrondo L.F."/>
            <person name="Lindquist E."/>
            <person name="Ling A."/>
            <person name="Lombard V."/>
            <person name="Lucas S."/>
            <person name="Lundell T."/>
            <person name="Martin R."/>
            <person name="McLaughlin D.J."/>
            <person name="Morgenstern I."/>
            <person name="Morin E."/>
            <person name="Murat C."/>
            <person name="Nagy L.G."/>
            <person name="Nolan M."/>
            <person name="Ohm R.A."/>
            <person name="Patyshakuliyeva A."/>
            <person name="Rokas A."/>
            <person name="Ruiz-Duenas F.J."/>
            <person name="Sabat G."/>
            <person name="Salamov A."/>
            <person name="Samejima M."/>
            <person name="Schmutz J."/>
            <person name="Slot J.C."/>
            <person name="St John F."/>
            <person name="Stenlid J."/>
            <person name="Sun H."/>
            <person name="Sun S."/>
            <person name="Syed K."/>
            <person name="Tsang A."/>
            <person name="Wiebenga A."/>
            <person name="Young D."/>
            <person name="Pisabarro A."/>
            <person name="Eastwood D.C."/>
            <person name="Martin F."/>
            <person name="Cullen D."/>
            <person name="Grigoriev I.V."/>
            <person name="Hibbett D.S."/>
        </authorList>
    </citation>
    <scope>NUCLEOTIDE SEQUENCE [LARGE SCALE GENOMIC DNA]</scope>
    <source>
        <strain evidence="1 2">ATCC 11539</strain>
    </source>
</reference>
<dbReference type="RefSeq" id="XP_007871316.1">
    <property type="nucleotide sequence ID" value="XM_007873125.1"/>
</dbReference>
<gene>
    <name evidence="1" type="ORF">GLOTRDRAFT_134138</name>
</gene>
<dbReference type="AlphaFoldDB" id="S7PS75"/>